<dbReference type="EMBL" id="LNKT01000056">
    <property type="protein sequence ID" value="KYJ85868.1"/>
    <property type="molecule type" value="Genomic_DNA"/>
</dbReference>
<evidence type="ECO:0000313" key="15">
    <source>
        <dbReference type="EMBL" id="KYJ85868.1"/>
    </source>
</evidence>
<name>A0A151CEA8_9BACT</name>
<dbReference type="GO" id="GO:0044206">
    <property type="term" value="P:UMP salvage"/>
    <property type="evidence" value="ECO:0007669"/>
    <property type="project" value="UniProtKB-UniPathway"/>
</dbReference>
<evidence type="ECO:0000256" key="6">
    <source>
        <dbReference type="ARBA" id="ARBA00022676"/>
    </source>
</evidence>
<dbReference type="GO" id="GO:0005525">
    <property type="term" value="F:GTP binding"/>
    <property type="evidence" value="ECO:0007669"/>
    <property type="project" value="UniProtKB-KW"/>
</dbReference>
<dbReference type="PANTHER" id="PTHR32315">
    <property type="entry name" value="ADENINE PHOSPHORIBOSYLTRANSFERASE"/>
    <property type="match status" value="1"/>
</dbReference>
<comment type="cofactor">
    <cofactor evidence="1">
        <name>Mg(2+)</name>
        <dbReference type="ChEBI" id="CHEBI:18420"/>
    </cofactor>
</comment>
<sequence length="208" mass="23532">MIHELNNPVVKTLLNHLRDTRTDALRFRHIVQELLRSLVYKALKDEPLEKREIETWQGKHSFGFIREEDLLFVTVLRAGLPMIEAATELFPRAEAGFLAMKRDEKTHQSVLYYDRVPASCEGRTVIIVDPMVATGGSLCDAIALMKTRSPEKIISLNLIGAPEGLEIIKQKHPDVELYIAQIDERLNEDKFILPGLGDAGDRSYNTPA</sequence>
<evidence type="ECO:0000256" key="4">
    <source>
        <dbReference type="ARBA" id="ARBA00011894"/>
    </source>
</evidence>
<dbReference type="Pfam" id="PF14681">
    <property type="entry name" value="UPRTase"/>
    <property type="match status" value="1"/>
</dbReference>
<dbReference type="NCBIfam" id="NF001097">
    <property type="entry name" value="PRK00129.1"/>
    <property type="match status" value="1"/>
</dbReference>
<keyword evidence="5" id="KW-0021">Allosteric enzyme</keyword>
<dbReference type="EC" id="2.4.2.9" evidence="4 13"/>
<comment type="catalytic activity">
    <reaction evidence="10">
        <text>UMP + diphosphate = 5-phospho-alpha-D-ribose 1-diphosphate + uracil</text>
        <dbReference type="Rhea" id="RHEA:13017"/>
        <dbReference type="ChEBI" id="CHEBI:17568"/>
        <dbReference type="ChEBI" id="CHEBI:33019"/>
        <dbReference type="ChEBI" id="CHEBI:57865"/>
        <dbReference type="ChEBI" id="CHEBI:58017"/>
        <dbReference type="EC" id="2.4.2.9"/>
    </reaction>
</comment>
<organism evidence="15 16">
    <name type="scientific">Sulfurovum riftiae</name>
    <dbReference type="NCBI Taxonomy" id="1630136"/>
    <lineage>
        <taxon>Bacteria</taxon>
        <taxon>Pseudomonadati</taxon>
        <taxon>Campylobacterota</taxon>
        <taxon>Epsilonproteobacteria</taxon>
        <taxon>Campylobacterales</taxon>
        <taxon>Sulfurovaceae</taxon>
        <taxon>Sulfurovum</taxon>
    </lineage>
</organism>
<dbReference type="PANTHER" id="PTHR32315:SF4">
    <property type="entry name" value="URACIL PHOSPHORIBOSYLTRANSFERASE, CHLOROPLASTIC"/>
    <property type="match status" value="1"/>
</dbReference>
<dbReference type="InterPro" id="IPR005765">
    <property type="entry name" value="UPRT"/>
</dbReference>
<keyword evidence="16" id="KW-1185">Reference proteome</keyword>
<protein>
    <recommendedName>
        <fullName evidence="12 13">Uracil phosphoribosyltransferase</fullName>
        <ecNumber evidence="4 13">2.4.2.9</ecNumber>
    </recommendedName>
</protein>
<dbReference type="RefSeq" id="WP_067331801.1">
    <property type="nucleotide sequence ID" value="NZ_LNKT01000056.1"/>
</dbReference>
<evidence type="ECO:0000256" key="2">
    <source>
        <dbReference type="ARBA" id="ARBA00005180"/>
    </source>
</evidence>
<evidence type="ECO:0000313" key="16">
    <source>
        <dbReference type="Proteomes" id="UP000075359"/>
    </source>
</evidence>
<dbReference type="InterPro" id="IPR029057">
    <property type="entry name" value="PRTase-like"/>
</dbReference>
<dbReference type="FunFam" id="3.40.50.2020:FF:000023">
    <property type="entry name" value="Probable uracil phosphoribosyltransferase"/>
    <property type="match status" value="1"/>
</dbReference>
<comment type="pathway">
    <text evidence="2">Pyrimidine metabolism; UMP biosynthesis via salvage pathway; UMP from uracil: step 1/1.</text>
</comment>
<dbReference type="InterPro" id="IPR000836">
    <property type="entry name" value="PRTase_dom"/>
</dbReference>
<evidence type="ECO:0000259" key="14">
    <source>
        <dbReference type="Pfam" id="PF14681"/>
    </source>
</evidence>
<evidence type="ECO:0000256" key="8">
    <source>
        <dbReference type="ARBA" id="ARBA00022741"/>
    </source>
</evidence>
<dbReference type="GO" id="GO:0006223">
    <property type="term" value="P:uracil salvage"/>
    <property type="evidence" value="ECO:0007669"/>
    <property type="project" value="InterPro"/>
</dbReference>
<dbReference type="AlphaFoldDB" id="A0A151CEA8"/>
<accession>A0A151CEA8</accession>
<comment type="similarity">
    <text evidence="3">Belongs to the UPRTase family.</text>
</comment>
<keyword evidence="6 15" id="KW-0328">Glycosyltransferase</keyword>
<dbReference type="Gene3D" id="3.40.50.2020">
    <property type="match status" value="1"/>
</dbReference>
<dbReference type="NCBIfam" id="TIGR01091">
    <property type="entry name" value="upp"/>
    <property type="match status" value="1"/>
</dbReference>
<dbReference type="SUPFAM" id="SSF53271">
    <property type="entry name" value="PRTase-like"/>
    <property type="match status" value="1"/>
</dbReference>
<evidence type="ECO:0000256" key="7">
    <source>
        <dbReference type="ARBA" id="ARBA00022679"/>
    </source>
</evidence>
<feature type="domain" description="Phosphoribosyltransferase" evidence="14">
    <location>
        <begin position="6"/>
        <end position="206"/>
    </location>
</feature>
<dbReference type="InterPro" id="IPR050054">
    <property type="entry name" value="UPRTase/APRTase"/>
</dbReference>
<comment type="caution">
    <text evidence="15">The sequence shown here is derived from an EMBL/GenBank/DDBJ whole genome shotgun (WGS) entry which is preliminary data.</text>
</comment>
<evidence type="ECO:0000256" key="11">
    <source>
        <dbReference type="ARBA" id="ARBA00056901"/>
    </source>
</evidence>
<evidence type="ECO:0000256" key="10">
    <source>
        <dbReference type="ARBA" id="ARBA00052919"/>
    </source>
</evidence>
<evidence type="ECO:0000256" key="1">
    <source>
        <dbReference type="ARBA" id="ARBA00001946"/>
    </source>
</evidence>
<keyword evidence="7 15" id="KW-0808">Transferase</keyword>
<evidence type="ECO:0000256" key="13">
    <source>
        <dbReference type="NCBIfam" id="TIGR01091"/>
    </source>
</evidence>
<keyword evidence="8" id="KW-0547">Nucleotide-binding</keyword>
<proteinExistence type="inferred from homology"/>
<keyword evidence="9" id="KW-0342">GTP-binding</keyword>
<evidence type="ECO:0000256" key="3">
    <source>
        <dbReference type="ARBA" id="ARBA00009516"/>
    </source>
</evidence>
<dbReference type="GO" id="GO:0004845">
    <property type="term" value="F:uracil phosphoribosyltransferase activity"/>
    <property type="evidence" value="ECO:0007669"/>
    <property type="project" value="UniProtKB-UniRule"/>
</dbReference>
<evidence type="ECO:0000256" key="12">
    <source>
        <dbReference type="ARBA" id="ARBA00072146"/>
    </source>
</evidence>
<evidence type="ECO:0000256" key="9">
    <source>
        <dbReference type="ARBA" id="ARBA00023134"/>
    </source>
</evidence>
<dbReference type="UniPathway" id="UPA00574">
    <property type="reaction ID" value="UER00636"/>
</dbReference>
<dbReference type="STRING" id="1630136.AS592_04560"/>
<dbReference type="OrthoDB" id="9781675at2"/>
<dbReference type="CDD" id="cd06223">
    <property type="entry name" value="PRTases_typeI"/>
    <property type="match status" value="1"/>
</dbReference>
<evidence type="ECO:0000256" key="5">
    <source>
        <dbReference type="ARBA" id="ARBA00022533"/>
    </source>
</evidence>
<reference evidence="15 16" key="1">
    <citation type="submission" date="2015-11" db="EMBL/GenBank/DDBJ databases">
        <title>Draft genome of Sulfurovum riftiae 1812E, a member of the Epsilonproteobacteria isolated from the tube of the deep-sea hydrothermal vent tubewom Riftia pachyptila.</title>
        <authorList>
            <person name="Vetriani C."/>
            <person name="Giovannelli D."/>
        </authorList>
    </citation>
    <scope>NUCLEOTIDE SEQUENCE [LARGE SCALE GENOMIC DNA]</scope>
    <source>
        <strain evidence="15 16">1812E</strain>
    </source>
</reference>
<comment type="function">
    <text evidence="11">Catalyzes the conversion of uracil and 5-phospho-alpha-D-ribose 1-diphosphate (PRPP) to UMP and diphosphate.</text>
</comment>
<gene>
    <name evidence="15" type="ORF">AS592_04560</name>
</gene>
<dbReference type="Proteomes" id="UP000075359">
    <property type="component" value="Unassembled WGS sequence"/>
</dbReference>